<evidence type="ECO:0000313" key="1">
    <source>
        <dbReference type="EMBL" id="KAH9715586.1"/>
    </source>
</evidence>
<sequence>MENFFKKKPQLSSPLEGTSDGSYEVYLQNLPTDPNQVRRTYLQRSPFQPRGHNFKFEKFENQQRRFVSDWFKEFEKLKIHEGGVNSAHNRAWQKCESEYETRLNAVVDCIRFLLNQWLAFRGHDESDGSSNRGNFLELLHFLADHNEDINAVTLKNIPLKLQMTSPKIQKDIVSCVATETTNAIIREMDGALFSVLMDESRDISTKEQMAVVLRYVDKNGYVVERFVGIEHVSSTTAASLKESLDNMFSRFGLSLSMLRGQGYDGASNMQGEFNVSMLVNVVGVSAKRCDILHEKYALAVIEALGKGELSSGQGLNKKITLKHPADTHWSSHYGTLMSIISMFPSVVDVLEIIEVEGNSEQRFQAKTLLKLMQSFDFVFCLFLMKNLLGYVNELSQALQRKDQDILNAVKLVEVYKHNLQKLRDKLNNRFNESNTELLICLACLCPNDLFAAFDKEKLLRLVEFYPKDFFAIDLIALEMQLDVYITDLRSSA</sequence>
<reference evidence="2" key="1">
    <citation type="journal article" date="2023" name="Hortic. Res.">
        <title>A chromosome-level phased genome enabling allele-level studies in sweet orange: a case study on citrus Huanglongbing tolerance.</title>
        <authorList>
            <person name="Wu B."/>
            <person name="Yu Q."/>
            <person name="Deng Z."/>
            <person name="Duan Y."/>
            <person name="Luo F."/>
            <person name="Gmitter F. Jr."/>
        </authorList>
    </citation>
    <scope>NUCLEOTIDE SEQUENCE [LARGE SCALE GENOMIC DNA]</scope>
    <source>
        <strain evidence="2">cv. Valencia</strain>
    </source>
</reference>
<dbReference type="EMBL" id="CM039176">
    <property type="protein sequence ID" value="KAH9715586.1"/>
    <property type="molecule type" value="Genomic_DNA"/>
</dbReference>
<organism evidence="1 2">
    <name type="scientific">Citrus sinensis</name>
    <name type="common">Sweet orange</name>
    <name type="synonym">Citrus aurantium var. sinensis</name>
    <dbReference type="NCBI Taxonomy" id="2711"/>
    <lineage>
        <taxon>Eukaryota</taxon>
        <taxon>Viridiplantae</taxon>
        <taxon>Streptophyta</taxon>
        <taxon>Embryophyta</taxon>
        <taxon>Tracheophyta</taxon>
        <taxon>Spermatophyta</taxon>
        <taxon>Magnoliopsida</taxon>
        <taxon>eudicotyledons</taxon>
        <taxon>Gunneridae</taxon>
        <taxon>Pentapetalae</taxon>
        <taxon>rosids</taxon>
        <taxon>malvids</taxon>
        <taxon>Sapindales</taxon>
        <taxon>Rutaceae</taxon>
        <taxon>Aurantioideae</taxon>
        <taxon>Citrus</taxon>
    </lineage>
</organism>
<gene>
    <name evidence="1" type="ORF">KPL71_021115</name>
</gene>
<comment type="caution">
    <text evidence="1">The sequence shown here is derived from an EMBL/GenBank/DDBJ whole genome shotgun (WGS) entry which is preliminary data.</text>
</comment>
<dbReference type="Proteomes" id="UP000829398">
    <property type="component" value="Chromosome 7"/>
</dbReference>
<protein>
    <submittedName>
        <fullName evidence="1">TTF-type domain-containing protein</fullName>
    </submittedName>
</protein>
<name>A0ACB8JFF3_CITSI</name>
<proteinExistence type="predicted"/>
<evidence type="ECO:0000313" key="2">
    <source>
        <dbReference type="Proteomes" id="UP000829398"/>
    </source>
</evidence>
<keyword evidence="2" id="KW-1185">Reference proteome</keyword>
<accession>A0ACB8JFF3</accession>